<evidence type="ECO:0000313" key="4">
    <source>
        <dbReference type="Proteomes" id="UP000215914"/>
    </source>
</evidence>
<keyword evidence="4" id="KW-1185">Reference proteome</keyword>
<dbReference type="AlphaFoldDB" id="A0A9K3N2N6"/>
<evidence type="ECO:0000256" key="1">
    <source>
        <dbReference type="SAM" id="MobiDB-lite"/>
    </source>
</evidence>
<evidence type="ECO:0000313" key="3">
    <source>
        <dbReference type="EMBL" id="KAF5784971.1"/>
    </source>
</evidence>
<gene>
    <name evidence="3" type="ORF">HanXRQr2_Chr10g0423071</name>
</gene>
<dbReference type="EMBL" id="MNCJ02000325">
    <property type="protein sequence ID" value="KAF5784971.1"/>
    <property type="molecule type" value="Genomic_DNA"/>
</dbReference>
<proteinExistence type="predicted"/>
<dbReference type="PANTHER" id="PTHR45023:SF4">
    <property type="entry name" value="GLYCINE-RICH PROTEIN-RELATED"/>
    <property type="match status" value="1"/>
</dbReference>
<dbReference type="EC" id="2.5.1.18" evidence="3"/>
<keyword evidence="3" id="KW-0808">Transferase</keyword>
<dbReference type="OrthoDB" id="1225588at2759"/>
<reference evidence="3" key="2">
    <citation type="submission" date="2020-06" db="EMBL/GenBank/DDBJ databases">
        <title>Helianthus annuus Genome sequencing and assembly Release 2.</title>
        <authorList>
            <person name="Gouzy J."/>
            <person name="Langlade N."/>
            <person name="Munos S."/>
        </authorList>
    </citation>
    <scope>NUCLEOTIDE SEQUENCE</scope>
    <source>
        <tissue evidence="3">Leaves</tissue>
    </source>
</reference>
<dbReference type="PANTHER" id="PTHR45023">
    <property type="match status" value="1"/>
</dbReference>
<feature type="compositionally biased region" description="Basic residues" evidence="1">
    <location>
        <begin position="155"/>
        <end position="164"/>
    </location>
</feature>
<protein>
    <submittedName>
        <fullName evidence="3">Glutathione transferase</fullName>
        <ecNumber evidence="3">2.5.1.18</ecNumber>
    </submittedName>
</protein>
<organism evidence="3 4">
    <name type="scientific">Helianthus annuus</name>
    <name type="common">Common sunflower</name>
    <dbReference type="NCBI Taxonomy" id="4232"/>
    <lineage>
        <taxon>Eukaryota</taxon>
        <taxon>Viridiplantae</taxon>
        <taxon>Streptophyta</taxon>
        <taxon>Embryophyta</taxon>
        <taxon>Tracheophyta</taxon>
        <taxon>Spermatophyta</taxon>
        <taxon>Magnoliopsida</taxon>
        <taxon>eudicotyledons</taxon>
        <taxon>Gunneridae</taxon>
        <taxon>Pentapetalae</taxon>
        <taxon>asterids</taxon>
        <taxon>campanulids</taxon>
        <taxon>Asterales</taxon>
        <taxon>Asteraceae</taxon>
        <taxon>Asteroideae</taxon>
        <taxon>Heliantheae alliance</taxon>
        <taxon>Heliantheae</taxon>
        <taxon>Helianthus</taxon>
    </lineage>
</organism>
<dbReference type="Pfam" id="PF14303">
    <property type="entry name" value="NAM-associated"/>
    <property type="match status" value="1"/>
</dbReference>
<feature type="region of interest" description="Disordered" evidence="1">
    <location>
        <begin position="148"/>
        <end position="216"/>
    </location>
</feature>
<dbReference type="GO" id="GO:0004364">
    <property type="term" value="F:glutathione transferase activity"/>
    <property type="evidence" value="ECO:0007669"/>
    <property type="project" value="UniProtKB-EC"/>
</dbReference>
<sequence length="301" mass="34638">MAEDTQQRAEDNVYVDKKKKMKNPWIPDEEKFLATVYLKISENPTVGNGQHVTAFWNRVVLYFRQNTSFTIDRTKDQLTSKWTDMNKKVGKFNEIITNLKRDCKSGQSEEDILPLALTRYKQDVGRDFSLWHVWILLKDSPKWKAPVLTDQTSKIKSKSKRLKTSKTGVYTSSSHAHGSVNLETEDDEVELQHPPGKKSTHQEGKSDATSSSTGSKLHEALVQKEIMDLANGSKVQPEKDAGFRQFHESLLQLTSLELEKREDKDFQFLLMDTSKLTGVDLELVLQRKDRIRKKYVTKYGL</sequence>
<accession>A0A9K3N2N6</accession>
<dbReference type="Gramene" id="mRNA:HanXRQr2_Chr10g0423071">
    <property type="protein sequence ID" value="CDS:HanXRQr2_Chr10g0423071.1"/>
    <property type="gene ID" value="HanXRQr2_Chr10g0423071"/>
</dbReference>
<feature type="domain" description="No apical meristem-associated C-terminal" evidence="2">
    <location>
        <begin position="126"/>
        <end position="228"/>
    </location>
</feature>
<dbReference type="InterPro" id="IPR029466">
    <property type="entry name" value="NAM-associated_C"/>
</dbReference>
<comment type="caution">
    <text evidence="3">The sequence shown here is derived from an EMBL/GenBank/DDBJ whole genome shotgun (WGS) entry which is preliminary data.</text>
</comment>
<name>A0A9K3N2N6_HELAN</name>
<evidence type="ECO:0000259" key="2">
    <source>
        <dbReference type="Pfam" id="PF14303"/>
    </source>
</evidence>
<dbReference type="Proteomes" id="UP000215914">
    <property type="component" value="Unassembled WGS sequence"/>
</dbReference>
<reference evidence="3" key="1">
    <citation type="journal article" date="2017" name="Nature">
        <title>The sunflower genome provides insights into oil metabolism, flowering and Asterid evolution.</title>
        <authorList>
            <person name="Badouin H."/>
            <person name="Gouzy J."/>
            <person name="Grassa C.J."/>
            <person name="Murat F."/>
            <person name="Staton S.E."/>
            <person name="Cottret L."/>
            <person name="Lelandais-Briere C."/>
            <person name="Owens G.L."/>
            <person name="Carrere S."/>
            <person name="Mayjonade B."/>
            <person name="Legrand L."/>
            <person name="Gill N."/>
            <person name="Kane N.C."/>
            <person name="Bowers J.E."/>
            <person name="Hubner S."/>
            <person name="Bellec A."/>
            <person name="Berard A."/>
            <person name="Berges H."/>
            <person name="Blanchet N."/>
            <person name="Boniface M.C."/>
            <person name="Brunel D."/>
            <person name="Catrice O."/>
            <person name="Chaidir N."/>
            <person name="Claudel C."/>
            <person name="Donnadieu C."/>
            <person name="Faraut T."/>
            <person name="Fievet G."/>
            <person name="Helmstetter N."/>
            <person name="King M."/>
            <person name="Knapp S.J."/>
            <person name="Lai Z."/>
            <person name="Le Paslier M.C."/>
            <person name="Lippi Y."/>
            <person name="Lorenzon L."/>
            <person name="Mandel J.R."/>
            <person name="Marage G."/>
            <person name="Marchand G."/>
            <person name="Marquand E."/>
            <person name="Bret-Mestries E."/>
            <person name="Morien E."/>
            <person name="Nambeesan S."/>
            <person name="Nguyen T."/>
            <person name="Pegot-Espagnet P."/>
            <person name="Pouilly N."/>
            <person name="Raftis F."/>
            <person name="Sallet E."/>
            <person name="Schiex T."/>
            <person name="Thomas J."/>
            <person name="Vandecasteele C."/>
            <person name="Vares D."/>
            <person name="Vear F."/>
            <person name="Vautrin S."/>
            <person name="Crespi M."/>
            <person name="Mangin B."/>
            <person name="Burke J.M."/>
            <person name="Salse J."/>
            <person name="Munos S."/>
            <person name="Vincourt P."/>
            <person name="Rieseberg L.H."/>
            <person name="Langlade N.B."/>
        </authorList>
    </citation>
    <scope>NUCLEOTIDE SEQUENCE</scope>
    <source>
        <tissue evidence="3">Leaves</tissue>
    </source>
</reference>